<evidence type="ECO:0000256" key="4">
    <source>
        <dbReference type="RuleBase" id="RU004560"/>
    </source>
</evidence>
<keyword evidence="4" id="KW-0342">GTP-binding</keyword>
<dbReference type="SMART" id="SM00360">
    <property type="entry name" value="RRM"/>
    <property type="match status" value="4"/>
</dbReference>
<dbReference type="InterPro" id="IPR012677">
    <property type="entry name" value="Nucleotide-bd_a/b_plait_sf"/>
</dbReference>
<comment type="similarity">
    <text evidence="4">Belongs to the TRAFAC class TrmE-Era-EngA-EngB-Septin-like GTPase superfamily. Septin GTPase family.</text>
</comment>
<evidence type="ECO:0000256" key="3">
    <source>
        <dbReference type="PROSITE-ProRule" id="PRU00176"/>
    </source>
</evidence>
<dbReference type="CDD" id="cd00136">
    <property type="entry name" value="PDZ_canonical"/>
    <property type="match status" value="1"/>
</dbReference>
<sequence>MNNSLENNENKAISLEVIAPVNLETAGESSQATERDVAGFSFTQQSSQDLADEDSLSIEKNVTIEKANGEFGFRIHGSKPVVVSAVERGTEAERCGLEIGDVIVTINDVNVLDFTHSDVVRLAHSGCLSLRLVPFAVVASHEFVKVGSKMVRGRQYPWGVVQDGGVHIVGGRNGDAFIAFSNDEDARQAMAREGGLIKESRVKLFLSSRNEMLQVIEKARTQNLGVKTNQPSLLGIGPSISMKTPDECLQNSNDKGNNQASLLNFSNENSSLANLQETPDYRRHRSRSPIDRLRDRSNSPYSKQRVNQLLEQVRCLNTLSSVKPLQISEIASSSFNPNSSVRSRLGGFDLPLPINAAPNKLELNRWNLTNNNPPILSGLLMPPQNRYLSSANNNFYDNQISFIDPLISNNEISNPNLNSSNTMINQKFNQRCTLELRGLPYGILPADIQAFFRPVGLIIEREQIKILLDDRGMPNGIAYLQLTNDKSLESALLLNGRCMGNNRIEVIPIFFENEPLLNSIQPNLSLIDSVNDYSSTNVYSSVRVFDETRKKNYFSMFMKGIPYNSCNEEDVAKFFDPINVYEVVVISERKGRPSGNAYVLFENKEDFDLAMKRNKKYMGSRYIELFPVRKEEVEKYKSRNSDRFSYSSRKRRRSLERQQEDNTTNFCIQIKGLPPTVNNRDLTNYFMMFGAQASAIHIMLKADGMNAGEAFVEFWSRDFLEKALRQNGEKMGNYRLSIKEVSYSKVCDIVGLQPLKSKHAKSSSVNSERSYSQNKYCTLVASNIPFRAKIGDICAFFQDFDVRRSQVEQKLDRNGLPTDEALIHFRSPEEADKALRTMNRKYLIGKLIYLKHV</sequence>
<dbReference type="InterPro" id="IPR050666">
    <property type="entry name" value="ESRP"/>
</dbReference>
<protein>
    <submittedName>
        <fullName evidence="8">Uncharacterized protein</fullName>
    </submittedName>
</protein>
<proteinExistence type="inferred from homology"/>
<keyword evidence="4" id="KW-0547">Nucleotide-binding</keyword>
<dbReference type="PROSITE" id="PS50102">
    <property type="entry name" value="RRM"/>
    <property type="match status" value="4"/>
</dbReference>
<dbReference type="EMBL" id="JAVYJV010000072">
    <property type="protein sequence ID" value="KAK4336953.1"/>
    <property type="molecule type" value="Genomic_DNA"/>
</dbReference>
<dbReference type="GO" id="GO:0005525">
    <property type="term" value="F:GTP binding"/>
    <property type="evidence" value="ECO:0007669"/>
    <property type="project" value="UniProtKB-KW"/>
</dbReference>
<name>A0AAE1UM37_9SOLA</name>
<dbReference type="InterPro" id="IPR036034">
    <property type="entry name" value="PDZ_sf"/>
</dbReference>
<keyword evidence="9" id="KW-1185">Reference proteome</keyword>
<accession>A0AAE1UM37</accession>
<dbReference type="InterPro" id="IPR030379">
    <property type="entry name" value="G_SEPTIN_dom"/>
</dbReference>
<feature type="domain" description="RRM" evidence="6">
    <location>
        <begin position="554"/>
        <end position="630"/>
    </location>
</feature>
<dbReference type="Pfam" id="PF00735">
    <property type="entry name" value="Septin"/>
    <property type="match status" value="1"/>
</dbReference>
<dbReference type="PROSITE" id="PS50106">
    <property type="entry name" value="PDZ"/>
    <property type="match status" value="1"/>
</dbReference>
<dbReference type="AlphaFoldDB" id="A0AAE1UM37"/>
<feature type="domain" description="RRM" evidence="6">
    <location>
        <begin position="666"/>
        <end position="743"/>
    </location>
</feature>
<dbReference type="Pfam" id="PF00595">
    <property type="entry name" value="PDZ"/>
    <property type="match status" value="1"/>
</dbReference>
<evidence type="ECO:0000259" key="6">
    <source>
        <dbReference type="PROSITE" id="PS50102"/>
    </source>
</evidence>
<reference evidence="8" key="1">
    <citation type="submission" date="2023-12" db="EMBL/GenBank/DDBJ databases">
        <title>Genome assembly of Anisodus tanguticus.</title>
        <authorList>
            <person name="Wang Y.-J."/>
        </authorList>
    </citation>
    <scope>NUCLEOTIDE SEQUENCE</scope>
    <source>
        <strain evidence="8">KB-2021</strain>
        <tissue evidence="8">Leaf</tissue>
    </source>
</reference>
<evidence type="ECO:0000259" key="7">
    <source>
        <dbReference type="PROSITE" id="PS50106"/>
    </source>
</evidence>
<evidence type="ECO:0000256" key="2">
    <source>
        <dbReference type="ARBA" id="ARBA00022884"/>
    </source>
</evidence>
<feature type="compositionally biased region" description="Basic and acidic residues" evidence="5">
    <location>
        <begin position="288"/>
        <end position="297"/>
    </location>
</feature>
<feature type="domain" description="RRM" evidence="6">
    <location>
        <begin position="432"/>
        <end position="506"/>
    </location>
</feature>
<dbReference type="InterPro" id="IPR001478">
    <property type="entry name" value="PDZ"/>
</dbReference>
<feature type="region of interest" description="Disordered" evidence="5">
    <location>
        <begin position="267"/>
        <end position="303"/>
    </location>
</feature>
<dbReference type="SUPFAM" id="SSF50156">
    <property type="entry name" value="PDZ domain-like"/>
    <property type="match status" value="1"/>
</dbReference>
<gene>
    <name evidence="8" type="ORF">RND71_043525</name>
</gene>
<feature type="domain" description="RRM" evidence="6">
    <location>
        <begin position="777"/>
        <end position="853"/>
    </location>
</feature>
<keyword evidence="2 3" id="KW-0694">RNA-binding</keyword>
<dbReference type="SUPFAM" id="SSF54928">
    <property type="entry name" value="RNA-binding domain, RBD"/>
    <property type="match status" value="4"/>
</dbReference>
<dbReference type="InterPro" id="IPR035979">
    <property type="entry name" value="RBD_domain_sf"/>
</dbReference>
<evidence type="ECO:0000256" key="1">
    <source>
        <dbReference type="ARBA" id="ARBA00022737"/>
    </source>
</evidence>
<feature type="domain" description="PDZ" evidence="7">
    <location>
        <begin position="61"/>
        <end position="122"/>
    </location>
</feature>
<dbReference type="Gene3D" id="3.30.70.330">
    <property type="match status" value="5"/>
</dbReference>
<dbReference type="Pfam" id="PF00076">
    <property type="entry name" value="RRM_1"/>
    <property type="match status" value="3"/>
</dbReference>
<keyword evidence="1" id="KW-0677">Repeat</keyword>
<evidence type="ECO:0000313" key="9">
    <source>
        <dbReference type="Proteomes" id="UP001291623"/>
    </source>
</evidence>
<dbReference type="CDD" id="cd12254">
    <property type="entry name" value="RRM_hnRNPH_ESRPs_RBM12_like"/>
    <property type="match status" value="3"/>
</dbReference>
<organism evidence="8 9">
    <name type="scientific">Anisodus tanguticus</name>
    <dbReference type="NCBI Taxonomy" id="243964"/>
    <lineage>
        <taxon>Eukaryota</taxon>
        <taxon>Viridiplantae</taxon>
        <taxon>Streptophyta</taxon>
        <taxon>Embryophyta</taxon>
        <taxon>Tracheophyta</taxon>
        <taxon>Spermatophyta</taxon>
        <taxon>Magnoliopsida</taxon>
        <taxon>eudicotyledons</taxon>
        <taxon>Gunneridae</taxon>
        <taxon>Pentapetalae</taxon>
        <taxon>asterids</taxon>
        <taxon>lamiids</taxon>
        <taxon>Solanales</taxon>
        <taxon>Solanaceae</taxon>
        <taxon>Solanoideae</taxon>
        <taxon>Hyoscyameae</taxon>
        <taxon>Anisodus</taxon>
    </lineage>
</organism>
<dbReference type="Proteomes" id="UP001291623">
    <property type="component" value="Unassembled WGS sequence"/>
</dbReference>
<dbReference type="InterPro" id="IPR000504">
    <property type="entry name" value="RRM_dom"/>
</dbReference>
<dbReference type="SMART" id="SM00228">
    <property type="entry name" value="PDZ"/>
    <property type="match status" value="1"/>
</dbReference>
<dbReference type="PANTHER" id="PTHR13976">
    <property type="entry name" value="HETEROGENEOUS NUCLEAR RIBONUCLEOPROTEIN-RELATED"/>
    <property type="match status" value="1"/>
</dbReference>
<dbReference type="GO" id="GO:0003723">
    <property type="term" value="F:RNA binding"/>
    <property type="evidence" value="ECO:0007669"/>
    <property type="project" value="UniProtKB-UniRule"/>
</dbReference>
<comment type="caution">
    <text evidence="8">The sequence shown here is derived from an EMBL/GenBank/DDBJ whole genome shotgun (WGS) entry which is preliminary data.</text>
</comment>
<evidence type="ECO:0000313" key="8">
    <source>
        <dbReference type="EMBL" id="KAK4336953.1"/>
    </source>
</evidence>
<dbReference type="Gene3D" id="2.30.42.10">
    <property type="match status" value="1"/>
</dbReference>
<evidence type="ECO:0000256" key="5">
    <source>
        <dbReference type="SAM" id="MobiDB-lite"/>
    </source>
</evidence>